<reference evidence="10" key="1">
    <citation type="journal article" date="2022" name="IScience">
        <title>Evolution of zygomycete secretomes and the origins of terrestrial fungal ecologies.</title>
        <authorList>
            <person name="Chang Y."/>
            <person name="Wang Y."/>
            <person name="Mondo S."/>
            <person name="Ahrendt S."/>
            <person name="Andreopoulos W."/>
            <person name="Barry K."/>
            <person name="Beard J."/>
            <person name="Benny G.L."/>
            <person name="Blankenship S."/>
            <person name="Bonito G."/>
            <person name="Cuomo C."/>
            <person name="Desiro A."/>
            <person name="Gervers K.A."/>
            <person name="Hundley H."/>
            <person name="Kuo A."/>
            <person name="LaButti K."/>
            <person name="Lang B.F."/>
            <person name="Lipzen A."/>
            <person name="O'Donnell K."/>
            <person name="Pangilinan J."/>
            <person name="Reynolds N."/>
            <person name="Sandor L."/>
            <person name="Smith M.E."/>
            <person name="Tsang A."/>
            <person name="Grigoriev I.V."/>
            <person name="Stajich J.E."/>
            <person name="Spatafora J.W."/>
        </authorList>
    </citation>
    <scope>NUCLEOTIDE SEQUENCE</scope>
    <source>
        <strain evidence="10">RSA 2281</strain>
    </source>
</reference>
<evidence type="ECO:0000256" key="4">
    <source>
        <dbReference type="ARBA" id="ARBA00022692"/>
    </source>
</evidence>
<dbReference type="EMBL" id="JAIXMP010000014">
    <property type="protein sequence ID" value="KAI9262120.1"/>
    <property type="molecule type" value="Genomic_DNA"/>
</dbReference>
<dbReference type="InterPro" id="IPR005828">
    <property type="entry name" value="MFS_sugar_transport-like"/>
</dbReference>
<dbReference type="GO" id="GO:0016020">
    <property type="term" value="C:membrane"/>
    <property type="evidence" value="ECO:0007669"/>
    <property type="project" value="UniProtKB-SubCell"/>
</dbReference>
<comment type="similarity">
    <text evidence="2 7">Belongs to the major facilitator superfamily. Sugar transporter (TC 2.A.1.1) family.</text>
</comment>
<keyword evidence="6 8" id="KW-0472">Membrane</keyword>
<dbReference type="PANTHER" id="PTHR48022">
    <property type="entry name" value="PLASTIDIC GLUCOSE TRANSPORTER 4"/>
    <property type="match status" value="1"/>
</dbReference>
<reference evidence="10" key="2">
    <citation type="submission" date="2023-02" db="EMBL/GenBank/DDBJ databases">
        <authorList>
            <consortium name="DOE Joint Genome Institute"/>
            <person name="Mondo S.J."/>
            <person name="Chang Y."/>
            <person name="Wang Y."/>
            <person name="Ahrendt S."/>
            <person name="Andreopoulos W."/>
            <person name="Barry K."/>
            <person name="Beard J."/>
            <person name="Benny G.L."/>
            <person name="Blankenship S."/>
            <person name="Bonito G."/>
            <person name="Cuomo C."/>
            <person name="Desiro A."/>
            <person name="Gervers K.A."/>
            <person name="Hundley H."/>
            <person name="Kuo A."/>
            <person name="LaButti K."/>
            <person name="Lang B.F."/>
            <person name="Lipzen A."/>
            <person name="O'Donnell K."/>
            <person name="Pangilinan J."/>
            <person name="Reynolds N."/>
            <person name="Sandor L."/>
            <person name="Smith M.W."/>
            <person name="Tsang A."/>
            <person name="Grigoriev I.V."/>
            <person name="Stajich J.E."/>
            <person name="Spatafora J.W."/>
        </authorList>
    </citation>
    <scope>NUCLEOTIDE SEQUENCE</scope>
    <source>
        <strain evidence="10">RSA 2281</strain>
    </source>
</reference>
<feature type="transmembrane region" description="Helical" evidence="8">
    <location>
        <begin position="231"/>
        <end position="249"/>
    </location>
</feature>
<feature type="transmembrane region" description="Helical" evidence="8">
    <location>
        <begin position="342"/>
        <end position="366"/>
    </location>
</feature>
<evidence type="ECO:0000313" key="11">
    <source>
        <dbReference type="Proteomes" id="UP001209540"/>
    </source>
</evidence>
<keyword evidence="11" id="KW-1185">Reference proteome</keyword>
<feature type="transmembrane region" description="Helical" evidence="8">
    <location>
        <begin position="51"/>
        <end position="75"/>
    </location>
</feature>
<dbReference type="Pfam" id="PF00083">
    <property type="entry name" value="Sugar_tr"/>
    <property type="match status" value="1"/>
</dbReference>
<dbReference type="InterPro" id="IPR020846">
    <property type="entry name" value="MFS_dom"/>
</dbReference>
<evidence type="ECO:0000256" key="8">
    <source>
        <dbReference type="SAM" id="Phobius"/>
    </source>
</evidence>
<dbReference type="InterPro" id="IPR005829">
    <property type="entry name" value="Sugar_transporter_CS"/>
</dbReference>
<dbReference type="GO" id="GO:0005351">
    <property type="term" value="F:carbohydrate:proton symporter activity"/>
    <property type="evidence" value="ECO:0007669"/>
    <property type="project" value="TreeGrafter"/>
</dbReference>
<dbReference type="PANTHER" id="PTHR48022:SF23">
    <property type="entry name" value="MAJOR FACILITATOR SUPERFAMILY (MFS) PROFILE DOMAIN-CONTAINING PROTEIN"/>
    <property type="match status" value="1"/>
</dbReference>
<dbReference type="PRINTS" id="PR00171">
    <property type="entry name" value="SUGRTRNSPORT"/>
</dbReference>
<feature type="transmembrane region" description="Helical" evidence="8">
    <location>
        <begin position="148"/>
        <end position="172"/>
    </location>
</feature>
<name>A0AAD5JZA9_9FUNG</name>
<feature type="transmembrane region" description="Helical" evidence="8">
    <location>
        <begin position="301"/>
        <end position="322"/>
    </location>
</feature>
<feature type="transmembrane region" description="Helical" evidence="8">
    <location>
        <begin position="111"/>
        <end position="128"/>
    </location>
</feature>
<evidence type="ECO:0000256" key="3">
    <source>
        <dbReference type="ARBA" id="ARBA00022448"/>
    </source>
</evidence>
<feature type="transmembrane region" description="Helical" evidence="8">
    <location>
        <begin position="378"/>
        <end position="396"/>
    </location>
</feature>
<protein>
    <submittedName>
        <fullName evidence="10">General substrate transporter</fullName>
    </submittedName>
</protein>
<feature type="transmembrane region" description="Helical" evidence="8">
    <location>
        <begin position="269"/>
        <end position="289"/>
    </location>
</feature>
<dbReference type="SUPFAM" id="SSF103473">
    <property type="entry name" value="MFS general substrate transporter"/>
    <property type="match status" value="1"/>
</dbReference>
<feature type="transmembrane region" description="Helical" evidence="8">
    <location>
        <begin position="25"/>
        <end position="44"/>
    </location>
</feature>
<evidence type="ECO:0000256" key="7">
    <source>
        <dbReference type="RuleBase" id="RU003346"/>
    </source>
</evidence>
<dbReference type="Gene3D" id="1.20.1250.20">
    <property type="entry name" value="MFS general substrate transporter like domains"/>
    <property type="match status" value="1"/>
</dbReference>
<gene>
    <name evidence="10" type="ORF">BDA99DRAFT_438759</name>
</gene>
<evidence type="ECO:0000256" key="2">
    <source>
        <dbReference type="ARBA" id="ARBA00010992"/>
    </source>
</evidence>
<dbReference type="Proteomes" id="UP001209540">
    <property type="component" value="Unassembled WGS sequence"/>
</dbReference>
<evidence type="ECO:0000256" key="1">
    <source>
        <dbReference type="ARBA" id="ARBA00004141"/>
    </source>
</evidence>
<organism evidence="10 11">
    <name type="scientific">Phascolomyces articulosus</name>
    <dbReference type="NCBI Taxonomy" id="60185"/>
    <lineage>
        <taxon>Eukaryota</taxon>
        <taxon>Fungi</taxon>
        <taxon>Fungi incertae sedis</taxon>
        <taxon>Mucoromycota</taxon>
        <taxon>Mucoromycotina</taxon>
        <taxon>Mucoromycetes</taxon>
        <taxon>Mucorales</taxon>
        <taxon>Lichtheimiaceae</taxon>
        <taxon>Phascolomyces</taxon>
    </lineage>
</organism>
<comment type="caution">
    <text evidence="10">The sequence shown here is derived from an EMBL/GenBank/DDBJ whole genome shotgun (WGS) entry which is preliminary data.</text>
</comment>
<dbReference type="InterPro" id="IPR050360">
    <property type="entry name" value="MFS_Sugar_Transporters"/>
</dbReference>
<feature type="domain" description="Major facilitator superfamily (MFS) profile" evidence="9">
    <location>
        <begin position="1"/>
        <end position="433"/>
    </location>
</feature>
<keyword evidence="5 8" id="KW-1133">Transmembrane helix</keyword>
<dbReference type="FunFam" id="1.20.1250.20:FF:000134">
    <property type="entry name" value="MFS sugar transporter protein"/>
    <property type="match status" value="1"/>
</dbReference>
<keyword evidence="4 8" id="KW-0812">Transmembrane</keyword>
<keyword evidence="3 7" id="KW-0813">Transport</keyword>
<feature type="transmembrane region" description="Helical" evidence="8">
    <location>
        <begin position="458"/>
        <end position="478"/>
    </location>
</feature>
<sequence length="484" mass="53904">MPTFGSYFNMTGGDPVHEAVLKGDIVSMMQAGGCVGAILINLIADPYGRRMAILICASVFIIGSVVQVVATNVAAMMAGRFVGGIGVGACANVVPVYIAEISDKDNRGRMSNLWQFMLVIGIMISYWVDYACLRHLPVGHIQWKTPLGIQIIPGGIMFIGILFLPESLRWLGSKGRIEQMKKTLSRLRVLPETHEKIIQEANEILASIEEEQEGKVTRWVEMRKPSNIRRLIIGIIIGICQQWTGTNAINYYMPTMVKQMGVTGDTADILATGIYGAVKVVVVFVFFFMVDHRFFGRRNSLLIGSIMMFISFYILGALLMYIEKDQAEAAVTGIEVPVSGKGYAAMVMLFIFAIGYEISWGPLMYVICAEIFPTRIRAICMSITMAIYLAMNAVIAKVTPLMIAQLTYGTYLFFGSTVLAMTLFTWLFVPETRGRSLEDMEPVKKKKIIMGFKNGKCLMYYLQNLSFFPLIILIYRSLVAHSSF</sequence>
<feature type="transmembrane region" description="Helical" evidence="8">
    <location>
        <begin position="81"/>
        <end position="99"/>
    </location>
</feature>
<dbReference type="InterPro" id="IPR003663">
    <property type="entry name" value="Sugar/inositol_transpt"/>
</dbReference>
<dbReference type="InterPro" id="IPR036259">
    <property type="entry name" value="MFS_trans_sf"/>
</dbReference>
<feature type="transmembrane region" description="Helical" evidence="8">
    <location>
        <begin position="408"/>
        <end position="429"/>
    </location>
</feature>
<evidence type="ECO:0000259" key="9">
    <source>
        <dbReference type="PROSITE" id="PS50850"/>
    </source>
</evidence>
<evidence type="ECO:0000256" key="5">
    <source>
        <dbReference type="ARBA" id="ARBA00022989"/>
    </source>
</evidence>
<proteinExistence type="inferred from homology"/>
<accession>A0AAD5JZA9</accession>
<evidence type="ECO:0000256" key="6">
    <source>
        <dbReference type="ARBA" id="ARBA00023136"/>
    </source>
</evidence>
<dbReference type="PROSITE" id="PS00217">
    <property type="entry name" value="SUGAR_TRANSPORT_2"/>
    <property type="match status" value="1"/>
</dbReference>
<comment type="subcellular location">
    <subcellularLocation>
        <location evidence="1">Membrane</location>
        <topology evidence="1">Multi-pass membrane protein</topology>
    </subcellularLocation>
</comment>
<dbReference type="AlphaFoldDB" id="A0AAD5JZA9"/>
<dbReference type="PROSITE" id="PS50850">
    <property type="entry name" value="MFS"/>
    <property type="match status" value="1"/>
</dbReference>
<evidence type="ECO:0000313" key="10">
    <source>
        <dbReference type="EMBL" id="KAI9262120.1"/>
    </source>
</evidence>
<dbReference type="NCBIfam" id="TIGR00879">
    <property type="entry name" value="SP"/>
    <property type="match status" value="1"/>
</dbReference>